<dbReference type="Gene3D" id="3.40.960.10">
    <property type="entry name" value="VSR Endonuclease"/>
    <property type="match status" value="1"/>
</dbReference>
<dbReference type="AlphaFoldDB" id="A0A7D7WH54"/>
<evidence type="ECO:0000313" key="3">
    <source>
        <dbReference type="EMBL" id="QMU97434.1"/>
    </source>
</evidence>
<feature type="domain" description="DUF559" evidence="1">
    <location>
        <begin position="177"/>
        <end position="271"/>
    </location>
</feature>
<dbReference type="Pfam" id="PF04480">
    <property type="entry name" value="DUF559"/>
    <property type="match status" value="1"/>
</dbReference>
<sequence>MLAPADLLARFGGIARGVQLQEYGCSRHVLADAVNHGRIRRVRPGVFALPTADPKVVAAAAHGGELTCADALRARGVWTLSGSNDRVHVWLGRAGRRHTHPGCECTAHHSPGMARVGCASAATALIHAYRCLPAEEFFAAYESAWNRRLLSASDRRRIAAELPAAAQWMLQLARSDAQSGLESLLRFRLHLLGIRLDCQVAIEGVGRVDFVVGSRLILEVDGRQNHHGAERRHNDLVRDAAASALGFETLRFDYALVVHQWNMVVPAILAAMGRIGD</sequence>
<dbReference type="Pfam" id="PF13338">
    <property type="entry name" value="AbiEi_4"/>
    <property type="match status" value="1"/>
</dbReference>
<dbReference type="InterPro" id="IPR025159">
    <property type="entry name" value="AbiEi_N"/>
</dbReference>
<proteinExistence type="predicted"/>
<dbReference type="Proteomes" id="UP000515708">
    <property type="component" value="Chromosome"/>
</dbReference>
<protein>
    <submittedName>
        <fullName evidence="3">DUF559 domain-containing protein</fullName>
    </submittedName>
</protein>
<accession>A0A7D7WH54</accession>
<organism evidence="3 4">
    <name type="scientific">Microbacterium esteraromaticum</name>
    <dbReference type="NCBI Taxonomy" id="57043"/>
    <lineage>
        <taxon>Bacteria</taxon>
        <taxon>Bacillati</taxon>
        <taxon>Actinomycetota</taxon>
        <taxon>Actinomycetes</taxon>
        <taxon>Micrococcales</taxon>
        <taxon>Microbacteriaceae</taxon>
        <taxon>Microbacterium</taxon>
    </lineage>
</organism>
<name>A0A7D7WH54_9MICO</name>
<dbReference type="EMBL" id="CP043732">
    <property type="protein sequence ID" value="QMU97434.1"/>
    <property type="molecule type" value="Genomic_DNA"/>
</dbReference>
<evidence type="ECO:0000259" key="2">
    <source>
        <dbReference type="Pfam" id="PF13338"/>
    </source>
</evidence>
<evidence type="ECO:0000313" key="4">
    <source>
        <dbReference type="Proteomes" id="UP000515708"/>
    </source>
</evidence>
<reference evidence="3 4" key="1">
    <citation type="journal article" date="2020" name="Front. Microbiol.">
        <title>Design of Bacterial Strain-Specific qPCR Assays Using NGS Data and Publicly Available Resources and Its Application to Track Biocontrol Strains.</title>
        <authorList>
            <person name="Hernandez I."/>
            <person name="Sant C."/>
            <person name="Martinez R."/>
            <person name="Fernandez C."/>
        </authorList>
    </citation>
    <scope>NUCLEOTIDE SEQUENCE [LARGE SCALE GENOMIC DNA]</scope>
    <source>
        <strain evidence="3 4">B24</strain>
    </source>
</reference>
<evidence type="ECO:0000259" key="1">
    <source>
        <dbReference type="Pfam" id="PF04480"/>
    </source>
</evidence>
<dbReference type="InterPro" id="IPR007569">
    <property type="entry name" value="DUF559"/>
</dbReference>
<gene>
    <name evidence="3" type="ORF">FVO59_09550</name>
</gene>
<dbReference type="RefSeq" id="WP_182252431.1">
    <property type="nucleotide sequence ID" value="NZ_CP043732.1"/>
</dbReference>
<feature type="domain" description="AbiEi antitoxin N-terminal" evidence="2">
    <location>
        <begin position="6"/>
        <end position="50"/>
    </location>
</feature>